<gene>
    <name evidence="2" type="ORF">GRI47_05470</name>
</gene>
<feature type="transmembrane region" description="Helical" evidence="1">
    <location>
        <begin position="265"/>
        <end position="285"/>
    </location>
</feature>
<reference evidence="2 3" key="1">
    <citation type="submission" date="2019-12" db="EMBL/GenBank/DDBJ databases">
        <title>Genomic-based taxomic classification of the family Erythrobacteraceae.</title>
        <authorList>
            <person name="Xu L."/>
        </authorList>
    </citation>
    <scope>NUCLEOTIDE SEQUENCE [LARGE SCALE GENOMIC DNA]</scope>
    <source>
        <strain evidence="2 3">JCM 17468</strain>
    </source>
</reference>
<feature type="transmembrane region" description="Helical" evidence="1">
    <location>
        <begin position="240"/>
        <end position="259"/>
    </location>
</feature>
<keyword evidence="1" id="KW-0472">Membrane</keyword>
<sequence>MRIALLTALAEESGRASRKAAFRPFVGRSVLSHQIDCARALDCDMVVCMIRGLGPEAIVCQHRAESLGMRFRAIEDLRRLSGAISADDRVIVIADGLALDIETAQAAIGGKPGVATFPADVAVPLGFERIDAERAWAGLLAIRGDAVERLSDLPPDADAASALLRIALQSGVRTAPLDLSTIEDMAAIGPEDEASLSAREGRWIARRAQPVSFAAPGRAMAERIGIRLARDVVGSRFERVPLMVAVAAGVLAAILAVFGKPLTGLLISGLMAAALPIADIVLRLARPPGREPRMWHATALLAGAGDVLLIGLIAMAGRVTGSWIDLFLPLMLMGLLRIGARIAPIAVRPLMSDRIALLAVLVPAGYLGLLQPVVASLALLALIAIYHATHADRLTAP</sequence>
<proteinExistence type="predicted"/>
<protein>
    <submittedName>
        <fullName evidence="2">Uncharacterized protein</fullName>
    </submittedName>
</protein>
<keyword evidence="3" id="KW-1185">Reference proteome</keyword>
<keyword evidence="1" id="KW-0812">Transmembrane</keyword>
<evidence type="ECO:0000313" key="2">
    <source>
        <dbReference type="EMBL" id="MXO53457.1"/>
    </source>
</evidence>
<comment type="caution">
    <text evidence="2">The sequence shown here is derived from an EMBL/GenBank/DDBJ whole genome shotgun (WGS) entry which is preliminary data.</text>
</comment>
<feature type="transmembrane region" description="Helical" evidence="1">
    <location>
        <begin position="297"/>
        <end position="317"/>
    </location>
</feature>
<evidence type="ECO:0000313" key="3">
    <source>
        <dbReference type="Proteomes" id="UP000430272"/>
    </source>
</evidence>
<dbReference type="RefSeq" id="WP_160660315.1">
    <property type="nucleotide sequence ID" value="NZ_BAABDV010000001.1"/>
</dbReference>
<dbReference type="AlphaFoldDB" id="A0A844Y7U3"/>
<organism evidence="2 3">
    <name type="scientific">Qipengyuania pelagi</name>
    <dbReference type="NCBI Taxonomy" id="994320"/>
    <lineage>
        <taxon>Bacteria</taxon>
        <taxon>Pseudomonadati</taxon>
        <taxon>Pseudomonadota</taxon>
        <taxon>Alphaproteobacteria</taxon>
        <taxon>Sphingomonadales</taxon>
        <taxon>Erythrobacteraceae</taxon>
        <taxon>Qipengyuania</taxon>
    </lineage>
</organism>
<accession>A0A844Y7U3</accession>
<dbReference type="Proteomes" id="UP000430272">
    <property type="component" value="Unassembled WGS sequence"/>
</dbReference>
<keyword evidence="1" id="KW-1133">Transmembrane helix</keyword>
<dbReference type="EMBL" id="WTYD01000001">
    <property type="protein sequence ID" value="MXO53457.1"/>
    <property type="molecule type" value="Genomic_DNA"/>
</dbReference>
<feature type="transmembrane region" description="Helical" evidence="1">
    <location>
        <begin position="355"/>
        <end position="388"/>
    </location>
</feature>
<evidence type="ECO:0000256" key="1">
    <source>
        <dbReference type="SAM" id="Phobius"/>
    </source>
</evidence>
<feature type="transmembrane region" description="Helical" evidence="1">
    <location>
        <begin position="323"/>
        <end position="343"/>
    </location>
</feature>
<dbReference type="OrthoDB" id="8477220at2"/>
<name>A0A844Y7U3_9SPHN</name>